<dbReference type="InterPro" id="IPR011330">
    <property type="entry name" value="Glyco_hydro/deAcase_b/a-brl"/>
</dbReference>
<dbReference type="Pfam" id="PF01522">
    <property type="entry name" value="Polysacc_deac_1"/>
    <property type="match status" value="3"/>
</dbReference>
<dbReference type="SUPFAM" id="SSF88713">
    <property type="entry name" value="Glycoside hydrolase/deacetylase"/>
    <property type="match status" value="3"/>
</dbReference>
<dbReference type="PANTHER" id="PTHR10587:SF137">
    <property type="entry name" value="4-DEOXY-4-FORMAMIDO-L-ARABINOSE-PHOSPHOUNDECAPRENOL DEFORMYLASE ARND-RELATED"/>
    <property type="match status" value="1"/>
</dbReference>
<dbReference type="PANTHER" id="PTHR10587">
    <property type="entry name" value="GLYCOSYL TRANSFERASE-RELATED"/>
    <property type="match status" value="1"/>
</dbReference>
<keyword evidence="2" id="KW-0472">Membrane</keyword>
<feature type="region of interest" description="Disordered" evidence="1">
    <location>
        <begin position="871"/>
        <end position="892"/>
    </location>
</feature>
<name>A0ABT9Y857_9FIRM</name>
<dbReference type="InterPro" id="IPR050248">
    <property type="entry name" value="Polysacc_deacetylase_ArnD"/>
</dbReference>
<feature type="domain" description="NodB homology" evidence="3">
    <location>
        <begin position="72"/>
        <end position="255"/>
    </location>
</feature>
<feature type="domain" description="NodB homology" evidence="3">
    <location>
        <begin position="643"/>
        <end position="850"/>
    </location>
</feature>
<accession>A0ABT9Y857</accession>
<reference evidence="4 5" key="1">
    <citation type="submission" date="2023-07" db="EMBL/GenBank/DDBJ databases">
        <title>Genomic Encyclopedia of Type Strains, Phase IV (KMG-IV): sequencing the most valuable type-strain genomes for metagenomic binning, comparative biology and taxonomic classification.</title>
        <authorList>
            <person name="Goeker M."/>
        </authorList>
    </citation>
    <scope>NUCLEOTIDE SEQUENCE [LARGE SCALE GENOMIC DNA]</scope>
    <source>
        <strain evidence="4 5">DSM 16980</strain>
    </source>
</reference>
<feature type="transmembrane region" description="Helical" evidence="2">
    <location>
        <begin position="7"/>
        <end position="25"/>
    </location>
</feature>
<evidence type="ECO:0000256" key="1">
    <source>
        <dbReference type="SAM" id="MobiDB-lite"/>
    </source>
</evidence>
<organism evidence="4 5">
    <name type="scientific">Pectinatus haikarae</name>
    <dbReference type="NCBI Taxonomy" id="349096"/>
    <lineage>
        <taxon>Bacteria</taxon>
        <taxon>Bacillati</taxon>
        <taxon>Bacillota</taxon>
        <taxon>Negativicutes</taxon>
        <taxon>Selenomonadales</taxon>
        <taxon>Selenomonadaceae</taxon>
        <taxon>Pectinatus</taxon>
    </lineage>
</organism>
<keyword evidence="5" id="KW-1185">Reference proteome</keyword>
<keyword evidence="2" id="KW-0812">Transmembrane</keyword>
<gene>
    <name evidence="4" type="ORF">J2S01_001433</name>
</gene>
<proteinExistence type="predicted"/>
<evidence type="ECO:0000313" key="5">
    <source>
        <dbReference type="Proteomes" id="UP001239167"/>
    </source>
</evidence>
<dbReference type="Proteomes" id="UP001239167">
    <property type="component" value="Unassembled WGS sequence"/>
</dbReference>
<keyword evidence="2" id="KW-1133">Transmembrane helix</keyword>
<dbReference type="RefSeq" id="WP_307223817.1">
    <property type="nucleotide sequence ID" value="NZ_CP116940.1"/>
</dbReference>
<sequence length="892" mass="100273">MLNRNILIAVFIILAAAICGYWYFYSADSYRHSDITDLSIEYNVDNELAQAKQKIHNDIIPAKIYVNSPETKEIVLTFDGLPDPTTTDRLLDLLDKYNVKASFFIDGSSAAIDNDSLKKIHERNYTIGNYTYVGLSELDKMPQEEILLQLLKTQKVIKVTTGTAAEIFKAPQTTYTTALLKTAAAADLKAAVKTNVYVKKDTIDTDAAADALIKTIIPGSIISLDVATPVNRVQYKPEKKDERPAFDKQPGLKTGVDNNIVRQNIVDVTERILKSMDKYNIKTTDITNMRLVSELKTAKNNNINIASISIKKLQEKIIFLADTLFFSKAQAQNIDYEYIRQKNAGTLAEPIKMILTTEPSLSFAFAGLTKSDTVYDILNRLKRMNATGTFFVMKNDIDNNPSMIKDIIASGNEVGIGIRSLKNSNFYTVCAEVDYVRSRLESMGAYPSIAMQPWGAVADETREALAAMGLTMVSPYINAVRSDMKGYTAAENVVNGLFGKYVYSLGRGWIVYFRLDYYDDDSMAGKVMDLIKRKKIDNIAYNSFYDDPKVNTRNNNSAYTIKSVGQIMSNSAYRYAFSSEADVPEYLHSQYNQMAGQALSFKSYIKERFIGNPAVSIDSNAYGFSLAEMRSFDKTGQIHTNDPVIFFTFDDWGTDAAINPLLYVLRKHNAKANFFVLTHNVMNNPNLLRSIAMDGHDIGSHSDWHKPMTTQDARTNIQKRSVQSREAYMQDLHDSYKKLETVVGDVVINGQPSLTRYFRPPQLTVSRMGLESLYANGYTYVIDGSYSTHDYDQPNLLSMLNDIKTGIYENGKVRKGAILVMHMSDNAEYTARALDLLLTANEQRKDGDPAKFIPARLSDYLVDDYNQSNPKYTKMSVSKDSSYNIGGEKYEQ</sequence>
<comment type="caution">
    <text evidence="4">The sequence shown here is derived from an EMBL/GenBank/DDBJ whole genome shotgun (WGS) entry which is preliminary data.</text>
</comment>
<dbReference type="CDD" id="cd10917">
    <property type="entry name" value="CE4_NodB_like_6s_7s"/>
    <property type="match status" value="3"/>
</dbReference>
<evidence type="ECO:0000256" key="2">
    <source>
        <dbReference type="SAM" id="Phobius"/>
    </source>
</evidence>
<dbReference type="EMBL" id="JAUSUE010000008">
    <property type="protein sequence ID" value="MDQ0203716.1"/>
    <property type="molecule type" value="Genomic_DNA"/>
</dbReference>
<evidence type="ECO:0000259" key="3">
    <source>
        <dbReference type="PROSITE" id="PS51677"/>
    </source>
</evidence>
<evidence type="ECO:0000313" key="4">
    <source>
        <dbReference type="EMBL" id="MDQ0203716.1"/>
    </source>
</evidence>
<dbReference type="PROSITE" id="PS51677">
    <property type="entry name" value="NODB"/>
    <property type="match status" value="2"/>
</dbReference>
<feature type="compositionally biased region" description="Polar residues" evidence="1">
    <location>
        <begin position="871"/>
        <end position="884"/>
    </location>
</feature>
<protein>
    <submittedName>
        <fullName evidence="4">Peptidoglycan/xylan/chitin deacetylase (PgdA/CDA1 family)</fullName>
    </submittedName>
</protein>
<dbReference type="InterPro" id="IPR002509">
    <property type="entry name" value="NODB_dom"/>
</dbReference>
<dbReference type="Gene3D" id="3.20.20.370">
    <property type="entry name" value="Glycoside hydrolase/deacetylase"/>
    <property type="match status" value="3"/>
</dbReference>